<feature type="domain" description="HTH gntR-type" evidence="5">
    <location>
        <begin position="29"/>
        <end position="96"/>
    </location>
</feature>
<evidence type="ECO:0000313" key="7">
    <source>
        <dbReference type="Proteomes" id="UP000662814"/>
    </source>
</evidence>
<dbReference type="SMART" id="SM00895">
    <property type="entry name" value="FCD"/>
    <property type="match status" value="1"/>
</dbReference>
<dbReference type="InterPro" id="IPR011711">
    <property type="entry name" value="GntR_C"/>
</dbReference>
<evidence type="ECO:0000259" key="5">
    <source>
        <dbReference type="PROSITE" id="PS50949"/>
    </source>
</evidence>
<dbReference type="InterPro" id="IPR008920">
    <property type="entry name" value="TF_FadR/GntR_C"/>
</dbReference>
<dbReference type="InterPro" id="IPR000524">
    <property type="entry name" value="Tscrpt_reg_HTH_GntR"/>
</dbReference>
<evidence type="ECO:0000256" key="1">
    <source>
        <dbReference type="ARBA" id="ARBA00023015"/>
    </source>
</evidence>
<dbReference type="Gene3D" id="1.10.10.10">
    <property type="entry name" value="Winged helix-like DNA-binding domain superfamily/Winged helix DNA-binding domain"/>
    <property type="match status" value="1"/>
</dbReference>
<dbReference type="Proteomes" id="UP000662814">
    <property type="component" value="Chromosome"/>
</dbReference>
<dbReference type="SUPFAM" id="SSF46785">
    <property type="entry name" value="Winged helix' DNA-binding domain"/>
    <property type="match status" value="1"/>
</dbReference>
<keyword evidence="7" id="KW-1185">Reference proteome</keyword>
<dbReference type="SUPFAM" id="SSF48008">
    <property type="entry name" value="GntR ligand-binding domain-like"/>
    <property type="match status" value="1"/>
</dbReference>
<dbReference type="Gene3D" id="1.20.120.530">
    <property type="entry name" value="GntR ligand-binding domain-like"/>
    <property type="match status" value="1"/>
</dbReference>
<name>A0ABX6YHJ9_9MICO</name>
<dbReference type="SMART" id="SM00345">
    <property type="entry name" value="HTH_GNTR"/>
    <property type="match status" value="1"/>
</dbReference>
<dbReference type="CDD" id="cd07377">
    <property type="entry name" value="WHTH_GntR"/>
    <property type="match status" value="1"/>
</dbReference>
<feature type="compositionally biased region" description="Basic and acidic residues" evidence="4">
    <location>
        <begin position="1"/>
        <end position="11"/>
    </location>
</feature>
<dbReference type="Pfam" id="PF07729">
    <property type="entry name" value="FCD"/>
    <property type="match status" value="1"/>
</dbReference>
<keyword evidence="3" id="KW-0804">Transcription</keyword>
<dbReference type="RefSeq" id="WP_166987517.1">
    <property type="nucleotide sequence ID" value="NZ_CP061169.1"/>
</dbReference>
<evidence type="ECO:0000313" key="6">
    <source>
        <dbReference type="EMBL" id="QPZ38080.1"/>
    </source>
</evidence>
<dbReference type="InterPro" id="IPR036390">
    <property type="entry name" value="WH_DNA-bd_sf"/>
</dbReference>
<dbReference type="Pfam" id="PF00392">
    <property type="entry name" value="GntR"/>
    <property type="match status" value="1"/>
</dbReference>
<sequence>MNDKSVRESAGRNRTPNHESVSQPADASSSRQYQIADQIRERILSGTYIPGTRLIERTLASELGVSRIPVRDALNILRGEGYVSAFPNRGMVVTTLTNEDVEELFEVREALEVLAVRRATARATPSELLRLAKVLSDSKDAAERRDPRAVGRCNQEFHDLLMASAHNSLLVTMMEPLEGRLHWLLRQNDDPRPLHDEHIALLDAIRSGDPDRAAAQALAHVRTSRRIWLESEARKSETGVS</sequence>
<evidence type="ECO:0000256" key="4">
    <source>
        <dbReference type="SAM" id="MobiDB-lite"/>
    </source>
</evidence>
<dbReference type="PANTHER" id="PTHR43537:SF24">
    <property type="entry name" value="GLUCONATE OPERON TRANSCRIPTIONAL REPRESSOR"/>
    <property type="match status" value="1"/>
</dbReference>
<dbReference type="PANTHER" id="PTHR43537">
    <property type="entry name" value="TRANSCRIPTIONAL REGULATOR, GNTR FAMILY"/>
    <property type="match status" value="1"/>
</dbReference>
<gene>
    <name evidence="6" type="ORF">HCR76_15010</name>
</gene>
<accession>A0ABX6YHJ9</accession>
<evidence type="ECO:0000256" key="3">
    <source>
        <dbReference type="ARBA" id="ARBA00023163"/>
    </source>
</evidence>
<proteinExistence type="predicted"/>
<evidence type="ECO:0000256" key="2">
    <source>
        <dbReference type="ARBA" id="ARBA00023125"/>
    </source>
</evidence>
<dbReference type="PRINTS" id="PR00035">
    <property type="entry name" value="HTHGNTR"/>
</dbReference>
<keyword evidence="2" id="KW-0238">DNA-binding</keyword>
<dbReference type="PROSITE" id="PS50949">
    <property type="entry name" value="HTH_GNTR"/>
    <property type="match status" value="1"/>
</dbReference>
<feature type="compositionally biased region" description="Polar residues" evidence="4">
    <location>
        <begin position="12"/>
        <end position="32"/>
    </location>
</feature>
<dbReference type="InterPro" id="IPR036388">
    <property type="entry name" value="WH-like_DNA-bd_sf"/>
</dbReference>
<reference evidence="6 7" key="1">
    <citation type="submission" date="2020-12" db="EMBL/GenBank/DDBJ databases">
        <title>Microbacterium sp. HY060.</title>
        <authorList>
            <person name="Zhou J."/>
        </authorList>
    </citation>
    <scope>NUCLEOTIDE SEQUENCE [LARGE SCALE GENOMIC DNA]</scope>
    <source>
        <strain evidence="6 7">HY60</strain>
    </source>
</reference>
<dbReference type="EMBL" id="CP061169">
    <property type="protein sequence ID" value="QPZ38080.1"/>
    <property type="molecule type" value="Genomic_DNA"/>
</dbReference>
<protein>
    <submittedName>
        <fullName evidence="6">GntR family transcriptional regulator</fullName>
    </submittedName>
</protein>
<keyword evidence="1" id="KW-0805">Transcription regulation</keyword>
<feature type="region of interest" description="Disordered" evidence="4">
    <location>
        <begin position="1"/>
        <end position="32"/>
    </location>
</feature>
<organism evidence="6 7">
    <name type="scientific">Paramicrobacterium chengjingii</name>
    <dbReference type="NCBI Taxonomy" id="2769067"/>
    <lineage>
        <taxon>Bacteria</taxon>
        <taxon>Bacillati</taxon>
        <taxon>Actinomycetota</taxon>
        <taxon>Actinomycetes</taxon>
        <taxon>Micrococcales</taxon>
        <taxon>Microbacteriaceae</taxon>
        <taxon>Paramicrobacterium</taxon>
    </lineage>
</organism>